<evidence type="ECO:0000313" key="1">
    <source>
        <dbReference type="EMBL" id="JAT11732.1"/>
    </source>
</evidence>
<sequence>SWQQTVEDVNKSSSLAQVLAEYLTDIEIVEAAASRCTKGHREKHAKAAAHLETTLKQCKESSGFQGEELRRCVDLATERVVSDLRQRINDLKTCVDSVG</sequence>
<dbReference type="EMBL" id="GEBQ01028245">
    <property type="protein sequence ID" value="JAT11732.1"/>
    <property type="molecule type" value="Transcribed_RNA"/>
</dbReference>
<dbReference type="AlphaFoldDB" id="A0A1B6KJT8"/>
<feature type="non-terminal residue" evidence="1">
    <location>
        <position position="1"/>
    </location>
</feature>
<reference evidence="1" key="1">
    <citation type="submission" date="2015-11" db="EMBL/GenBank/DDBJ databases">
        <title>De novo transcriptome assembly of four potential Pierce s Disease insect vectors from Arizona vineyards.</title>
        <authorList>
            <person name="Tassone E.E."/>
        </authorList>
    </citation>
    <scope>NUCLEOTIDE SEQUENCE</scope>
</reference>
<accession>A0A1B6KJT8</accession>
<organism evidence="1">
    <name type="scientific">Graphocephala atropunctata</name>
    <dbReference type="NCBI Taxonomy" id="36148"/>
    <lineage>
        <taxon>Eukaryota</taxon>
        <taxon>Metazoa</taxon>
        <taxon>Ecdysozoa</taxon>
        <taxon>Arthropoda</taxon>
        <taxon>Hexapoda</taxon>
        <taxon>Insecta</taxon>
        <taxon>Pterygota</taxon>
        <taxon>Neoptera</taxon>
        <taxon>Paraneoptera</taxon>
        <taxon>Hemiptera</taxon>
        <taxon>Auchenorrhyncha</taxon>
        <taxon>Membracoidea</taxon>
        <taxon>Cicadellidae</taxon>
        <taxon>Cicadellinae</taxon>
        <taxon>Cicadellini</taxon>
        <taxon>Graphocephala</taxon>
    </lineage>
</organism>
<proteinExistence type="predicted"/>
<name>A0A1B6KJT8_9HEMI</name>
<protein>
    <submittedName>
        <fullName evidence="1">Uncharacterized protein</fullName>
    </submittedName>
</protein>
<gene>
    <name evidence="1" type="ORF">g.24763</name>
</gene>